<dbReference type="GO" id="GO:0016485">
    <property type="term" value="P:protein processing"/>
    <property type="evidence" value="ECO:0007669"/>
    <property type="project" value="UniProtKB-ARBA"/>
</dbReference>
<dbReference type="InterPro" id="IPR001314">
    <property type="entry name" value="Peptidase_S1A"/>
</dbReference>
<dbReference type="PROSITE" id="PS50240">
    <property type="entry name" value="TRYPSIN_DOM"/>
    <property type="match status" value="1"/>
</dbReference>
<sequence>MDFCFDLVSIFLILDVVFIRSADGFPKNLNKVQLSSGIGSNPFLQPSANVPSAQNRNPFLQPVNSNHNGNGNPFLSNSFTSPTSMSSNNYNPTPNSMQPVNSNYGNGNPFLSNSFTSPTSMSNNNNYNPTPNSINNDLFPNIMNNPFLNQLNPPKTIIDTRVDTDSSSSSRPDTQSHYTQPVFNTPTPVDDFTTSPTRTPPKIQPPISRPLLEDLIPMKISPVKTISEIKCDEYVGEIAGTTPITSLTGSSSAVIEVNNVCENTNRLVVGGIEARVGEFPHMVALGRSGSEFILMCGGTLISHTWVLSAAHCTYGPDGGPTHARIGFHRLADQEGVTVAVKNTTRHPDHKPPAMYADIALVQLVNDVTFSTSVRPACLYQQYDTVPSKAWISGWGLKEFGGEVSDRLQKAQLDLVDNLFCTKRHNSSIEVPHGVTPSMICAGDPDGNWTRDTCQGDSGGPLQIIHPTSQCLFQVIGITSFGQGCAIIDIPGVYTRVSHYLPWIEDIVWPRK</sequence>
<dbReference type="PANTHER" id="PTHR24252">
    <property type="entry name" value="ACROSIN-RELATED"/>
    <property type="match status" value="1"/>
</dbReference>
<keyword evidence="6" id="KW-1015">Disulfide bond</keyword>
<dbReference type="InterPro" id="IPR033116">
    <property type="entry name" value="TRYPSIN_SER"/>
</dbReference>
<dbReference type="GeneID" id="112463827"/>
<keyword evidence="4 8" id="KW-0378">Hydrolase</keyword>
<feature type="compositionally biased region" description="Low complexity" evidence="9">
    <location>
        <begin position="165"/>
        <end position="176"/>
    </location>
</feature>
<reference evidence="13" key="1">
    <citation type="submission" date="2025-08" db="UniProtKB">
        <authorList>
            <consortium name="RefSeq"/>
        </authorList>
    </citation>
    <scope>IDENTIFICATION</scope>
    <source>
        <tissue evidence="13">Whole body</tissue>
    </source>
</reference>
<evidence type="ECO:0000259" key="11">
    <source>
        <dbReference type="PROSITE" id="PS50240"/>
    </source>
</evidence>
<dbReference type="PRINTS" id="PR00722">
    <property type="entry name" value="CHYMOTRYPSIN"/>
</dbReference>
<feature type="compositionally biased region" description="Low complexity" evidence="9">
    <location>
        <begin position="76"/>
        <end position="89"/>
    </location>
</feature>
<dbReference type="CDD" id="cd00190">
    <property type="entry name" value="Tryp_SPc"/>
    <property type="match status" value="1"/>
</dbReference>
<keyword evidence="12" id="KW-1185">Reference proteome</keyword>
<dbReference type="GO" id="GO:0005576">
    <property type="term" value="C:extracellular region"/>
    <property type="evidence" value="ECO:0007669"/>
    <property type="project" value="UniProtKB-SubCell"/>
</dbReference>
<feature type="region of interest" description="Disordered" evidence="9">
    <location>
        <begin position="66"/>
        <end position="132"/>
    </location>
</feature>
<feature type="compositionally biased region" description="Polar residues" evidence="9">
    <location>
        <begin position="90"/>
        <end position="111"/>
    </location>
</feature>
<dbReference type="PROSITE" id="PS00135">
    <property type="entry name" value="TRYPSIN_SER"/>
    <property type="match status" value="1"/>
</dbReference>
<feature type="signal peptide" evidence="10">
    <location>
        <begin position="1"/>
        <end position="24"/>
    </location>
</feature>
<evidence type="ECO:0000256" key="6">
    <source>
        <dbReference type="ARBA" id="ARBA00023157"/>
    </source>
</evidence>
<feature type="compositionally biased region" description="Polar residues" evidence="9">
    <location>
        <begin position="177"/>
        <end position="197"/>
    </location>
</feature>
<dbReference type="GO" id="GO:0004252">
    <property type="term" value="F:serine-type endopeptidase activity"/>
    <property type="evidence" value="ECO:0007669"/>
    <property type="project" value="UniProtKB-EC"/>
</dbReference>
<dbReference type="PROSITE" id="PS00134">
    <property type="entry name" value="TRYPSIN_HIS"/>
    <property type="match status" value="1"/>
</dbReference>
<dbReference type="AlphaFoldDB" id="A0A6J1QWD1"/>
<dbReference type="InterPro" id="IPR018114">
    <property type="entry name" value="TRYPSIN_HIS"/>
</dbReference>
<keyword evidence="5 8" id="KW-0720">Serine protease</keyword>
<dbReference type="SUPFAM" id="SSF50494">
    <property type="entry name" value="Trypsin-like serine proteases"/>
    <property type="match status" value="1"/>
</dbReference>
<dbReference type="OrthoDB" id="6339452at2759"/>
<feature type="compositionally biased region" description="Polar residues" evidence="9">
    <location>
        <begin position="66"/>
        <end position="75"/>
    </location>
</feature>
<keyword evidence="10" id="KW-0732">Signal</keyword>
<evidence type="ECO:0000313" key="12">
    <source>
        <dbReference type="Proteomes" id="UP000504618"/>
    </source>
</evidence>
<gene>
    <name evidence="13" type="primary">LOC112463827</name>
</gene>
<feature type="domain" description="Peptidase S1" evidence="11">
    <location>
        <begin position="268"/>
        <end position="508"/>
    </location>
</feature>
<evidence type="ECO:0000256" key="3">
    <source>
        <dbReference type="ARBA" id="ARBA00022670"/>
    </source>
</evidence>
<dbReference type="InterPro" id="IPR009003">
    <property type="entry name" value="Peptidase_S1_PA"/>
</dbReference>
<dbReference type="InterPro" id="IPR043504">
    <property type="entry name" value="Peptidase_S1_PA_chymotrypsin"/>
</dbReference>
<feature type="region of interest" description="Disordered" evidence="9">
    <location>
        <begin position="145"/>
        <end position="208"/>
    </location>
</feature>
<evidence type="ECO:0000313" key="13">
    <source>
        <dbReference type="RefSeq" id="XP_024886203.1"/>
    </source>
</evidence>
<feature type="compositionally biased region" description="Pro residues" evidence="9">
    <location>
        <begin position="198"/>
        <end position="208"/>
    </location>
</feature>
<keyword evidence="2" id="KW-0964">Secreted</keyword>
<dbReference type="SMART" id="SM00020">
    <property type="entry name" value="Tryp_SPc"/>
    <property type="match status" value="1"/>
</dbReference>
<dbReference type="PANTHER" id="PTHR24252:SF7">
    <property type="entry name" value="HYALIN"/>
    <property type="match status" value="1"/>
</dbReference>
<dbReference type="FunFam" id="2.40.10.10:FF:000047">
    <property type="entry name" value="Trypsin eta"/>
    <property type="match status" value="1"/>
</dbReference>
<evidence type="ECO:0000256" key="8">
    <source>
        <dbReference type="RuleBase" id="RU363034"/>
    </source>
</evidence>
<evidence type="ECO:0000256" key="4">
    <source>
        <dbReference type="ARBA" id="ARBA00022801"/>
    </source>
</evidence>
<dbReference type="Gene3D" id="2.40.10.10">
    <property type="entry name" value="Trypsin-like serine proteases"/>
    <property type="match status" value="1"/>
</dbReference>
<accession>A0A6J1QWD1</accession>
<protein>
    <recommendedName>
        <fullName evidence="7">chymotrypsin</fullName>
        <ecNumber evidence="7">3.4.21.1</ecNumber>
    </recommendedName>
</protein>
<evidence type="ECO:0000256" key="2">
    <source>
        <dbReference type="ARBA" id="ARBA00022525"/>
    </source>
</evidence>
<comment type="subcellular location">
    <subcellularLocation>
        <location evidence="1">Secreted</location>
        <location evidence="1">Extracellular space</location>
    </subcellularLocation>
</comment>
<dbReference type="InterPro" id="IPR001254">
    <property type="entry name" value="Trypsin_dom"/>
</dbReference>
<evidence type="ECO:0000256" key="5">
    <source>
        <dbReference type="ARBA" id="ARBA00022825"/>
    </source>
</evidence>
<name>A0A6J1QWD1_9HYME</name>
<dbReference type="Proteomes" id="UP000504618">
    <property type="component" value="Unplaced"/>
</dbReference>
<feature type="compositionally biased region" description="Low complexity" evidence="9">
    <location>
        <begin position="112"/>
        <end position="132"/>
    </location>
</feature>
<dbReference type="RefSeq" id="XP_024886203.1">
    <property type="nucleotide sequence ID" value="XM_025030435.1"/>
</dbReference>
<evidence type="ECO:0000256" key="10">
    <source>
        <dbReference type="SAM" id="SignalP"/>
    </source>
</evidence>
<evidence type="ECO:0000256" key="1">
    <source>
        <dbReference type="ARBA" id="ARBA00004239"/>
    </source>
</evidence>
<organism evidence="12 13">
    <name type="scientific">Temnothorax curvispinosus</name>
    <dbReference type="NCBI Taxonomy" id="300111"/>
    <lineage>
        <taxon>Eukaryota</taxon>
        <taxon>Metazoa</taxon>
        <taxon>Ecdysozoa</taxon>
        <taxon>Arthropoda</taxon>
        <taxon>Hexapoda</taxon>
        <taxon>Insecta</taxon>
        <taxon>Pterygota</taxon>
        <taxon>Neoptera</taxon>
        <taxon>Endopterygota</taxon>
        <taxon>Hymenoptera</taxon>
        <taxon>Apocrita</taxon>
        <taxon>Aculeata</taxon>
        <taxon>Formicoidea</taxon>
        <taxon>Formicidae</taxon>
        <taxon>Myrmicinae</taxon>
        <taxon>Temnothorax</taxon>
    </lineage>
</organism>
<feature type="chain" id="PRO_5026856504" description="chymotrypsin" evidence="10">
    <location>
        <begin position="25"/>
        <end position="511"/>
    </location>
</feature>
<keyword evidence="3 8" id="KW-0645">Protease</keyword>
<evidence type="ECO:0000256" key="9">
    <source>
        <dbReference type="SAM" id="MobiDB-lite"/>
    </source>
</evidence>
<dbReference type="EC" id="3.4.21.1" evidence="7"/>
<dbReference type="Pfam" id="PF00089">
    <property type="entry name" value="Trypsin"/>
    <property type="match status" value="1"/>
</dbReference>
<evidence type="ECO:0000256" key="7">
    <source>
        <dbReference type="ARBA" id="ARBA00044036"/>
    </source>
</evidence>
<proteinExistence type="predicted"/>